<dbReference type="EMBL" id="HG739256">
    <property type="protein sequence ID" value="CDP17690.1"/>
    <property type="molecule type" value="Genomic_DNA"/>
</dbReference>
<evidence type="ECO:0000313" key="5">
    <source>
        <dbReference type="Proteomes" id="UP000295252"/>
    </source>
</evidence>
<dbReference type="InterPro" id="IPR029047">
    <property type="entry name" value="HSP70_peptide-bd_sf"/>
</dbReference>
<dbReference type="OrthoDB" id="1075026at2759"/>
<organism evidence="4 5">
    <name type="scientific">Coffea canephora</name>
    <name type="common">Robusta coffee</name>
    <dbReference type="NCBI Taxonomy" id="49390"/>
    <lineage>
        <taxon>Eukaryota</taxon>
        <taxon>Viridiplantae</taxon>
        <taxon>Streptophyta</taxon>
        <taxon>Embryophyta</taxon>
        <taxon>Tracheophyta</taxon>
        <taxon>Spermatophyta</taxon>
        <taxon>Magnoliopsida</taxon>
        <taxon>eudicotyledons</taxon>
        <taxon>Gunneridae</taxon>
        <taxon>Pentapetalae</taxon>
        <taxon>asterids</taxon>
        <taxon>lamiids</taxon>
        <taxon>Gentianales</taxon>
        <taxon>Rubiaceae</taxon>
        <taxon>Ixoroideae</taxon>
        <taxon>Gardenieae complex</taxon>
        <taxon>Bertiereae - Coffeeae clade</taxon>
        <taxon>Coffeeae</taxon>
        <taxon>Coffea</taxon>
    </lineage>
</organism>
<dbReference type="Gramene" id="CDP17690">
    <property type="protein sequence ID" value="CDP17690"/>
    <property type="gene ID" value="GSCOC_T00013241001"/>
</dbReference>
<dbReference type="PhylomeDB" id="A0A068VA98"/>
<feature type="compositionally biased region" description="Basic and acidic residues" evidence="3">
    <location>
        <begin position="1"/>
        <end position="18"/>
    </location>
</feature>
<dbReference type="GO" id="GO:0140662">
    <property type="term" value="F:ATP-dependent protein folding chaperone"/>
    <property type="evidence" value="ECO:0007669"/>
    <property type="project" value="InterPro"/>
</dbReference>
<keyword evidence="2" id="KW-0067">ATP-binding</keyword>
<dbReference type="AlphaFoldDB" id="A0A068VA98"/>
<sequence length="59" mass="6372">MALGRLTKDGQESGRFELSDIPPAPRGVPQIGVTFKVDTNGLLHVIAEDKATKVAIHYL</sequence>
<accession>A0A068VA98</accession>
<dbReference type="STRING" id="49390.A0A068VA98"/>
<reference evidence="5" key="1">
    <citation type="journal article" date="2014" name="Science">
        <title>The coffee genome provides insight into the convergent evolution of caffeine biosynthesis.</title>
        <authorList>
            <person name="Denoeud F."/>
            <person name="Carretero-Paulet L."/>
            <person name="Dereeper A."/>
            <person name="Droc G."/>
            <person name="Guyot R."/>
            <person name="Pietrella M."/>
            <person name="Zheng C."/>
            <person name="Alberti A."/>
            <person name="Anthony F."/>
            <person name="Aprea G."/>
            <person name="Aury J.M."/>
            <person name="Bento P."/>
            <person name="Bernard M."/>
            <person name="Bocs S."/>
            <person name="Campa C."/>
            <person name="Cenci A."/>
            <person name="Combes M.C."/>
            <person name="Crouzillat D."/>
            <person name="Da Silva C."/>
            <person name="Daddiego L."/>
            <person name="De Bellis F."/>
            <person name="Dussert S."/>
            <person name="Garsmeur O."/>
            <person name="Gayraud T."/>
            <person name="Guignon V."/>
            <person name="Jahn K."/>
            <person name="Jamilloux V."/>
            <person name="Joet T."/>
            <person name="Labadie K."/>
            <person name="Lan T."/>
            <person name="Leclercq J."/>
            <person name="Lepelley M."/>
            <person name="Leroy T."/>
            <person name="Li L.T."/>
            <person name="Librado P."/>
            <person name="Lopez L."/>
            <person name="Munoz A."/>
            <person name="Noel B."/>
            <person name="Pallavicini A."/>
            <person name="Perrotta G."/>
            <person name="Poncet V."/>
            <person name="Pot D."/>
            <person name="Priyono X."/>
            <person name="Rigoreau M."/>
            <person name="Rouard M."/>
            <person name="Rozas J."/>
            <person name="Tranchant-Dubreuil C."/>
            <person name="VanBuren R."/>
            <person name="Zhang Q."/>
            <person name="Andrade A.C."/>
            <person name="Argout X."/>
            <person name="Bertrand B."/>
            <person name="de Kochko A."/>
            <person name="Graziosi G."/>
            <person name="Henry R.J."/>
            <person name="Jayarama X."/>
            <person name="Ming R."/>
            <person name="Nagai C."/>
            <person name="Rounsley S."/>
            <person name="Sankoff D."/>
            <person name="Giuliano G."/>
            <person name="Albert V.A."/>
            <person name="Wincker P."/>
            <person name="Lashermes P."/>
        </authorList>
    </citation>
    <scope>NUCLEOTIDE SEQUENCE [LARGE SCALE GENOMIC DNA]</scope>
    <source>
        <strain evidence="5">cv. DH200-94</strain>
    </source>
</reference>
<dbReference type="GO" id="GO:0005524">
    <property type="term" value="F:ATP binding"/>
    <property type="evidence" value="ECO:0007669"/>
    <property type="project" value="UniProtKB-KW"/>
</dbReference>
<dbReference type="Gene3D" id="2.60.34.10">
    <property type="entry name" value="Substrate Binding Domain Of DNAk, Chain A, domain 1"/>
    <property type="match status" value="1"/>
</dbReference>
<feature type="region of interest" description="Disordered" evidence="3">
    <location>
        <begin position="1"/>
        <end position="27"/>
    </location>
</feature>
<evidence type="ECO:0000256" key="2">
    <source>
        <dbReference type="ARBA" id="ARBA00022840"/>
    </source>
</evidence>
<protein>
    <submittedName>
        <fullName evidence="4">Uncharacterized protein</fullName>
    </submittedName>
</protein>
<dbReference type="SUPFAM" id="SSF100920">
    <property type="entry name" value="Heat shock protein 70kD (HSP70), peptide-binding domain"/>
    <property type="match status" value="1"/>
</dbReference>
<evidence type="ECO:0000313" key="4">
    <source>
        <dbReference type="EMBL" id="CDP17690.1"/>
    </source>
</evidence>
<dbReference type="InParanoid" id="A0A068VA98"/>
<proteinExistence type="predicted"/>
<evidence type="ECO:0000256" key="1">
    <source>
        <dbReference type="ARBA" id="ARBA00022741"/>
    </source>
</evidence>
<evidence type="ECO:0000256" key="3">
    <source>
        <dbReference type="SAM" id="MobiDB-lite"/>
    </source>
</evidence>
<dbReference type="PANTHER" id="PTHR19375">
    <property type="entry name" value="HEAT SHOCK PROTEIN 70KDA"/>
    <property type="match status" value="1"/>
</dbReference>
<dbReference type="Proteomes" id="UP000295252">
    <property type="component" value="Chromosome I"/>
</dbReference>
<keyword evidence="5" id="KW-1185">Reference proteome</keyword>
<dbReference type="InterPro" id="IPR013126">
    <property type="entry name" value="Hsp_70_fam"/>
</dbReference>
<keyword evidence="1" id="KW-0547">Nucleotide-binding</keyword>
<dbReference type="Pfam" id="PF00012">
    <property type="entry name" value="HSP70"/>
    <property type="match status" value="1"/>
</dbReference>
<gene>
    <name evidence="4" type="ORF">GSCOC_T00013241001</name>
</gene>
<name>A0A068VA98_COFCA</name>